<comment type="caution">
    <text evidence="1">The sequence shown here is derived from an EMBL/GenBank/DDBJ whole genome shotgun (WGS) entry which is preliminary data.</text>
</comment>
<name>A0A2T9YQU6_9FUNG</name>
<keyword evidence="2" id="KW-1185">Reference proteome</keyword>
<evidence type="ECO:0000313" key="1">
    <source>
        <dbReference type="EMBL" id="PVU94707.1"/>
    </source>
</evidence>
<proteinExistence type="predicted"/>
<organism evidence="1 2">
    <name type="scientific">Smittium simulii</name>
    <dbReference type="NCBI Taxonomy" id="133385"/>
    <lineage>
        <taxon>Eukaryota</taxon>
        <taxon>Fungi</taxon>
        <taxon>Fungi incertae sedis</taxon>
        <taxon>Zoopagomycota</taxon>
        <taxon>Kickxellomycotina</taxon>
        <taxon>Harpellomycetes</taxon>
        <taxon>Harpellales</taxon>
        <taxon>Legeriomycetaceae</taxon>
        <taxon>Smittium</taxon>
    </lineage>
</organism>
<reference evidence="1 2" key="1">
    <citation type="journal article" date="2018" name="MBio">
        <title>Comparative Genomics Reveals the Core Gene Toolbox for the Fungus-Insect Symbiosis.</title>
        <authorList>
            <person name="Wang Y."/>
            <person name="Stata M."/>
            <person name="Wang W."/>
            <person name="Stajich J.E."/>
            <person name="White M.M."/>
            <person name="Moncalvo J.M."/>
        </authorList>
    </citation>
    <scope>NUCLEOTIDE SEQUENCE [LARGE SCALE GENOMIC DNA]</scope>
    <source>
        <strain evidence="1 2">SWE-8-4</strain>
    </source>
</reference>
<accession>A0A2T9YQU6</accession>
<gene>
    <name evidence="1" type="ORF">BB561_002340</name>
</gene>
<protein>
    <submittedName>
        <fullName evidence="1">Uncharacterized protein</fullName>
    </submittedName>
</protein>
<dbReference type="Proteomes" id="UP000245383">
    <property type="component" value="Unassembled WGS sequence"/>
</dbReference>
<dbReference type="AlphaFoldDB" id="A0A2T9YQU6"/>
<evidence type="ECO:0000313" key="2">
    <source>
        <dbReference type="Proteomes" id="UP000245383"/>
    </source>
</evidence>
<sequence length="200" mass="22649">MPYDIKVLFKKNDEKVEIPNLIEVGGDFIPITYRGCQPICSFCKKSRHWKSECSIISGSKKQILKPEPKAQGKPNEFAKNLVKNKPNKFQSNGAVKQMQDRINNFLGNSKNQQKNNGWAKYEIAQDETQIAIKLESTGNNNGLFTSSDLSSNLSYPSSPVAIDMIEPEPNKDNSVGRINIRLIEQMCEQQKNTDIKMDEH</sequence>
<dbReference type="EMBL" id="MBFR01000078">
    <property type="protein sequence ID" value="PVU94707.1"/>
    <property type="molecule type" value="Genomic_DNA"/>
</dbReference>